<dbReference type="InterPro" id="IPR021517">
    <property type="entry name" value="DUF3180"/>
</dbReference>
<keyword evidence="2" id="KW-0472">Membrane</keyword>
<dbReference type="Pfam" id="PF11377">
    <property type="entry name" value="DUF3180"/>
    <property type="match status" value="1"/>
</dbReference>
<gene>
    <name evidence="3" type="ORF">KIH73_08590</name>
</gene>
<evidence type="ECO:0000313" key="3">
    <source>
        <dbReference type="EMBL" id="MBW3083418.1"/>
    </source>
</evidence>
<evidence type="ECO:0000256" key="1">
    <source>
        <dbReference type="SAM" id="MobiDB-lite"/>
    </source>
</evidence>
<feature type="transmembrane region" description="Helical" evidence="2">
    <location>
        <begin position="82"/>
        <end position="101"/>
    </location>
</feature>
<sequence length="182" mass="19726">MKARRTPWWQYPVALALGVLAGMGLAAVGERTGMALLGAPWFVILILVVLGVVVLVMALQVHAYATTDPRKRTQRLDPTRAMYTLVLAKALGLAGAALAGWYGGQILMCLGHLEASYYHDAVIECAIAAAVCVADMIVGIVGEWLCQLPPEEGAENPKLKRAARRRRQVPQAAAKRRDDARR</sequence>
<proteinExistence type="predicted"/>
<dbReference type="RefSeq" id="WP_219082543.1">
    <property type="nucleotide sequence ID" value="NZ_JAHBBD010000021.1"/>
</dbReference>
<keyword evidence="2" id="KW-0812">Transmembrane</keyword>
<protein>
    <submittedName>
        <fullName evidence="3">DUF3180 domain-containing protein</fullName>
    </submittedName>
</protein>
<feature type="compositionally biased region" description="Basic residues" evidence="1">
    <location>
        <begin position="159"/>
        <end position="168"/>
    </location>
</feature>
<keyword evidence="2" id="KW-1133">Transmembrane helix</keyword>
<evidence type="ECO:0000313" key="4">
    <source>
        <dbReference type="Proteomes" id="UP000812844"/>
    </source>
</evidence>
<evidence type="ECO:0000256" key="2">
    <source>
        <dbReference type="SAM" id="Phobius"/>
    </source>
</evidence>
<feature type="transmembrane region" description="Helical" evidence="2">
    <location>
        <begin position="42"/>
        <end position="61"/>
    </location>
</feature>
<dbReference type="Proteomes" id="UP000812844">
    <property type="component" value="Unassembled WGS sequence"/>
</dbReference>
<accession>A0ABS6WA88</accession>
<dbReference type="EMBL" id="JAHBBD010000021">
    <property type="protein sequence ID" value="MBW3083418.1"/>
    <property type="molecule type" value="Genomic_DNA"/>
</dbReference>
<organism evidence="3 4">
    <name type="scientific">Bifidobacterium phasiani</name>
    <dbReference type="NCBI Taxonomy" id="2834431"/>
    <lineage>
        <taxon>Bacteria</taxon>
        <taxon>Bacillati</taxon>
        <taxon>Actinomycetota</taxon>
        <taxon>Actinomycetes</taxon>
        <taxon>Bifidobacteriales</taxon>
        <taxon>Bifidobacteriaceae</taxon>
        <taxon>Bifidobacterium</taxon>
    </lineage>
</organism>
<feature type="region of interest" description="Disordered" evidence="1">
    <location>
        <begin position="151"/>
        <end position="182"/>
    </location>
</feature>
<reference evidence="3 4" key="1">
    <citation type="submission" date="2021-05" db="EMBL/GenBank/DDBJ databases">
        <title>Phylogenetic classification of ten novel species belonging to the genus Bifidobacterium comprising B. colchicus sp. nov., B. abeli sp. nov., B. bicoloris sp. nov., B. guerezis sp. nov., B. rosaliae sp. nov., B. santillanensis sp. nov., B. argentati sp. nov., B. amazzoni sp. nov., B. pluviali sp. nov., and B. pinnaculum sp. nov.</title>
        <authorList>
            <person name="Lugli G.A."/>
            <person name="Ruiz Garcia L."/>
            <person name="Margolles A."/>
            <person name="Ventura M."/>
        </authorList>
    </citation>
    <scope>NUCLEOTIDE SEQUENCE [LARGE SCALE GENOMIC DNA]</scope>
    <source>
        <strain evidence="3 4">6T3</strain>
    </source>
</reference>
<comment type="caution">
    <text evidence="3">The sequence shown here is derived from an EMBL/GenBank/DDBJ whole genome shotgun (WGS) entry which is preliminary data.</text>
</comment>
<name>A0ABS6WA88_9BIFI</name>
<keyword evidence="4" id="KW-1185">Reference proteome</keyword>